<dbReference type="Gene3D" id="1.10.1710.10">
    <property type="entry name" value="ProQ/FinO domain"/>
    <property type="match status" value="1"/>
</dbReference>
<evidence type="ECO:0000256" key="1">
    <source>
        <dbReference type="ARBA" id="ARBA00022490"/>
    </source>
</evidence>
<evidence type="ECO:0000313" key="7">
    <source>
        <dbReference type="Proteomes" id="UP001319882"/>
    </source>
</evidence>
<keyword evidence="7" id="KW-1185">Reference proteome</keyword>
<feature type="region of interest" description="Disordered" evidence="4">
    <location>
        <begin position="42"/>
        <end position="70"/>
    </location>
</feature>
<evidence type="ECO:0000256" key="4">
    <source>
        <dbReference type="SAM" id="MobiDB-lite"/>
    </source>
</evidence>
<keyword evidence="2" id="KW-0694">RNA-binding</keyword>
<feature type="compositionally biased region" description="Basic and acidic residues" evidence="4">
    <location>
        <begin position="147"/>
        <end position="168"/>
    </location>
</feature>
<accession>A0ABS8DTK1</accession>
<feature type="region of interest" description="Disordered" evidence="4">
    <location>
        <begin position="141"/>
        <end position="228"/>
    </location>
</feature>
<feature type="compositionally biased region" description="Basic and acidic residues" evidence="4">
    <location>
        <begin position="194"/>
        <end position="228"/>
    </location>
</feature>
<evidence type="ECO:0000259" key="5">
    <source>
        <dbReference type="SMART" id="SM00945"/>
    </source>
</evidence>
<keyword evidence="1" id="KW-0963">Cytoplasm</keyword>
<evidence type="ECO:0000256" key="3">
    <source>
        <dbReference type="ARBA" id="ARBA00023186"/>
    </source>
</evidence>
<dbReference type="InterPro" id="IPR016103">
    <property type="entry name" value="ProQ/FinO"/>
</dbReference>
<protein>
    <submittedName>
        <fullName evidence="6">ABC transporter substrate-binding protein</fullName>
    </submittedName>
</protein>
<comment type="caution">
    <text evidence="6">The sequence shown here is derived from an EMBL/GenBank/DDBJ whole genome shotgun (WGS) entry which is preliminary data.</text>
</comment>
<dbReference type="PANTHER" id="PTHR38106:SF1">
    <property type="entry name" value="RNA CHAPERONE PROQ"/>
    <property type="match status" value="1"/>
</dbReference>
<dbReference type="SMART" id="SM00945">
    <property type="entry name" value="ProQ"/>
    <property type="match status" value="1"/>
</dbReference>
<reference evidence="6 7" key="1">
    <citation type="journal article" date="2021" name="Sci. Rep.">
        <title>Genome analysis of a halophilic bacterium Halomonas malpeensis YU-PRIM-29(T) reveals its exopolysaccharide and pigment producing capabilities.</title>
        <authorList>
            <person name="Athmika"/>
            <person name="Ghate S.D."/>
            <person name="Arun A.B."/>
            <person name="Rao S.S."/>
            <person name="Kumar S.T.A."/>
            <person name="Kandiyil M.K."/>
            <person name="Saptami K."/>
            <person name="Rekha P.D."/>
        </authorList>
    </citation>
    <scope>NUCLEOTIDE SEQUENCE [LARGE SCALE GENOMIC DNA]</scope>
    <source>
        <strain evidence="7">prim 29</strain>
    </source>
</reference>
<dbReference type="EMBL" id="WHVL01000004">
    <property type="protein sequence ID" value="MCB8889529.1"/>
    <property type="molecule type" value="Genomic_DNA"/>
</dbReference>
<dbReference type="RefSeq" id="WP_227390202.1">
    <property type="nucleotide sequence ID" value="NZ_JBHSCJ010000002.1"/>
</dbReference>
<dbReference type="Proteomes" id="UP001319882">
    <property type="component" value="Unassembled WGS sequence"/>
</dbReference>
<feature type="compositionally biased region" description="Low complexity" evidence="4">
    <location>
        <begin position="46"/>
        <end position="67"/>
    </location>
</feature>
<dbReference type="SUPFAM" id="SSF48657">
    <property type="entry name" value="FinO-like"/>
    <property type="match status" value="1"/>
</dbReference>
<sequence>MAASVLNLIESLETHLAGTQQELEQLRRENARLKEQLAHVLERPLAATSPAEETPASAPETATRAEAPPSPHALLKQWYERYPQAFFKGHTKPLKVGIHIDLAQREPWSGKLIRRALANYVNLPRYVKSMREGAERVDLDGQPAGIVDKEASLHASERRKEQVGDEPAKSAFKKTGNSSVSARKEARQQAGHDQPSRSKDEGQRVEEAKAPLTMEEKIKGLMQKFEGR</sequence>
<feature type="domain" description="ProQ/FinO" evidence="5">
    <location>
        <begin position="66"/>
        <end position="175"/>
    </location>
</feature>
<name>A0ABS8DTK1_9GAMM</name>
<dbReference type="Pfam" id="PF04352">
    <property type="entry name" value="ProQ"/>
    <property type="match status" value="1"/>
</dbReference>
<dbReference type="PANTHER" id="PTHR38106">
    <property type="entry name" value="RNA CHAPERONE PROQ"/>
    <property type="match status" value="1"/>
</dbReference>
<evidence type="ECO:0000313" key="6">
    <source>
        <dbReference type="EMBL" id="MCB8889529.1"/>
    </source>
</evidence>
<evidence type="ECO:0000256" key="2">
    <source>
        <dbReference type="ARBA" id="ARBA00022884"/>
    </source>
</evidence>
<keyword evidence="3" id="KW-0143">Chaperone</keyword>
<dbReference type="InterPro" id="IPR023529">
    <property type="entry name" value="ProQ"/>
</dbReference>
<organism evidence="6 7">
    <name type="scientific">Vreelandella malpeensis</name>
    <dbReference type="NCBI Taxonomy" id="1172368"/>
    <lineage>
        <taxon>Bacteria</taxon>
        <taxon>Pseudomonadati</taxon>
        <taxon>Pseudomonadota</taxon>
        <taxon>Gammaproteobacteria</taxon>
        <taxon>Oceanospirillales</taxon>
        <taxon>Halomonadaceae</taxon>
        <taxon>Vreelandella</taxon>
    </lineage>
</organism>
<proteinExistence type="predicted"/>
<gene>
    <name evidence="6" type="ORF">GEV37_10425</name>
</gene>
<dbReference type="InterPro" id="IPR036442">
    <property type="entry name" value="ProQ/FinO_sf"/>
</dbReference>